<dbReference type="InterPro" id="IPR013324">
    <property type="entry name" value="RNA_pol_sigma_r3/r4-like"/>
</dbReference>
<dbReference type="EMBL" id="CP028102">
    <property type="protein sequence ID" value="AVQ19210.1"/>
    <property type="molecule type" value="Genomic_DNA"/>
</dbReference>
<evidence type="ECO:0000313" key="3">
    <source>
        <dbReference type="Proteomes" id="UP000240258"/>
    </source>
</evidence>
<evidence type="ECO:0000259" key="1">
    <source>
        <dbReference type="Pfam" id="PF04545"/>
    </source>
</evidence>
<dbReference type="InterPro" id="IPR007630">
    <property type="entry name" value="RNA_pol_sigma70_r4"/>
</dbReference>
<dbReference type="Proteomes" id="UP000240258">
    <property type="component" value="Chromosome"/>
</dbReference>
<dbReference type="GeneID" id="62763650"/>
<dbReference type="RefSeq" id="WP_005885669.1">
    <property type="nucleotide sequence ID" value="NZ_CP028102.1"/>
</dbReference>
<dbReference type="InterPro" id="IPR036388">
    <property type="entry name" value="WH-like_DNA-bd_sf"/>
</dbReference>
<dbReference type="Gene3D" id="1.10.10.10">
    <property type="entry name" value="Winged helix-like DNA-binding domain superfamily/Winged helix DNA-binding domain"/>
    <property type="match status" value="1"/>
</dbReference>
<dbReference type="Pfam" id="PF04545">
    <property type="entry name" value="Sigma70_r4"/>
    <property type="match status" value="1"/>
</dbReference>
<evidence type="ECO:0000313" key="2">
    <source>
        <dbReference type="EMBL" id="AVQ19210.1"/>
    </source>
</evidence>
<sequence>MSSQMSFKDFLNGDSVFSHREESELLQAKKKIKDFFLNNIFEINLSKREREVYYLKNKKYLTHTEIAKRLGITRKTSRNILSNANKKILKISKKFQEYKNE</sequence>
<organism evidence="2 3">
    <name type="scientific">Fusobacterium mortiferum ATCC 9817</name>
    <dbReference type="NCBI Taxonomy" id="469616"/>
    <lineage>
        <taxon>Bacteria</taxon>
        <taxon>Fusobacteriati</taxon>
        <taxon>Fusobacteriota</taxon>
        <taxon>Fusobacteriia</taxon>
        <taxon>Fusobacteriales</taxon>
        <taxon>Fusobacteriaceae</taxon>
        <taxon>Fusobacterium</taxon>
    </lineage>
</organism>
<accession>A0ABN5JBR5</accession>
<proteinExistence type="predicted"/>
<dbReference type="SUPFAM" id="SSF88659">
    <property type="entry name" value="Sigma3 and sigma4 domains of RNA polymerase sigma factors"/>
    <property type="match status" value="1"/>
</dbReference>
<protein>
    <submittedName>
        <fullName evidence="2">Sigma-70 family RNA polymerase sigma factor</fullName>
    </submittedName>
</protein>
<reference evidence="3" key="1">
    <citation type="journal article" date="2018" name="MSphere">
        <title>Fusobacterium Genomics Using MinION and Illumina Sequencing Enables Genome Completion and Correction.</title>
        <authorList>
            <person name="Todd S.M."/>
            <person name="Settlage R.E."/>
            <person name="Lahmers K.K."/>
            <person name="Slade D.J."/>
        </authorList>
    </citation>
    <scope>NUCLEOTIDE SEQUENCE [LARGE SCALE GENOMIC DNA]</scope>
    <source>
        <strain evidence="3">ATCC 9817</strain>
    </source>
</reference>
<keyword evidence="3" id="KW-1185">Reference proteome</keyword>
<feature type="domain" description="RNA polymerase sigma-70 region 4" evidence="1">
    <location>
        <begin position="45"/>
        <end position="88"/>
    </location>
</feature>
<gene>
    <name evidence="2" type="ORF">C4N19_08930</name>
</gene>
<name>A0ABN5JBR5_FUSMR</name>